<dbReference type="SUPFAM" id="SSF103473">
    <property type="entry name" value="MFS general substrate transporter"/>
    <property type="match status" value="1"/>
</dbReference>
<keyword evidence="5 7" id="KW-1133">Transmembrane helix</keyword>
<dbReference type="CDD" id="cd06173">
    <property type="entry name" value="MFS_MefA_like"/>
    <property type="match status" value="1"/>
</dbReference>
<feature type="transmembrane region" description="Helical" evidence="7">
    <location>
        <begin position="236"/>
        <end position="259"/>
    </location>
</feature>
<protein>
    <submittedName>
        <fullName evidence="8">Major Facilitator Superfamily transporter</fullName>
    </submittedName>
</protein>
<keyword evidence="2" id="KW-0813">Transport</keyword>
<proteinExistence type="predicted"/>
<evidence type="ECO:0000313" key="9">
    <source>
        <dbReference type="Proteomes" id="UP000198651"/>
    </source>
</evidence>
<dbReference type="Gene3D" id="1.20.1250.20">
    <property type="entry name" value="MFS general substrate transporter like domains"/>
    <property type="match status" value="1"/>
</dbReference>
<organism evidence="8 9">
    <name type="scientific">Candidatus Ichthyocystis hellenicum</name>
    <dbReference type="NCBI Taxonomy" id="1561003"/>
    <lineage>
        <taxon>Bacteria</taxon>
        <taxon>Pseudomonadati</taxon>
        <taxon>Pseudomonadota</taxon>
        <taxon>Betaproteobacteria</taxon>
        <taxon>Burkholderiales</taxon>
        <taxon>Candidatus Ichthyocystis</taxon>
    </lineage>
</organism>
<feature type="transmembrane region" description="Helical" evidence="7">
    <location>
        <begin position="300"/>
        <end position="317"/>
    </location>
</feature>
<evidence type="ECO:0000256" key="4">
    <source>
        <dbReference type="ARBA" id="ARBA00022692"/>
    </source>
</evidence>
<evidence type="ECO:0000256" key="3">
    <source>
        <dbReference type="ARBA" id="ARBA00022475"/>
    </source>
</evidence>
<evidence type="ECO:0000256" key="7">
    <source>
        <dbReference type="SAM" id="Phobius"/>
    </source>
</evidence>
<comment type="subcellular location">
    <subcellularLocation>
        <location evidence="1">Cell membrane</location>
        <topology evidence="1">Multi-pass membrane protein</topology>
    </subcellularLocation>
</comment>
<feature type="transmembrane region" description="Helical" evidence="7">
    <location>
        <begin position="136"/>
        <end position="159"/>
    </location>
</feature>
<dbReference type="PANTHER" id="PTHR43266">
    <property type="entry name" value="MACROLIDE-EFFLUX PROTEIN"/>
    <property type="match status" value="1"/>
</dbReference>
<feature type="transmembrane region" description="Helical" evidence="7">
    <location>
        <begin position="179"/>
        <end position="202"/>
    </location>
</feature>
<dbReference type="AlphaFoldDB" id="A0A0S4M1J3"/>
<keyword evidence="9" id="KW-1185">Reference proteome</keyword>
<feature type="transmembrane region" description="Helical" evidence="7">
    <location>
        <begin position="365"/>
        <end position="383"/>
    </location>
</feature>
<keyword evidence="6 7" id="KW-0472">Membrane</keyword>
<dbReference type="InterPro" id="IPR036259">
    <property type="entry name" value="MFS_trans_sf"/>
</dbReference>
<evidence type="ECO:0000256" key="2">
    <source>
        <dbReference type="ARBA" id="ARBA00022448"/>
    </source>
</evidence>
<dbReference type="Proteomes" id="UP000198651">
    <property type="component" value="Chromosome I"/>
</dbReference>
<dbReference type="STRING" id="1561003.Ark11_0818"/>
<evidence type="ECO:0000256" key="6">
    <source>
        <dbReference type="ARBA" id="ARBA00023136"/>
    </source>
</evidence>
<evidence type="ECO:0000256" key="5">
    <source>
        <dbReference type="ARBA" id="ARBA00022989"/>
    </source>
</evidence>
<dbReference type="Pfam" id="PF07690">
    <property type="entry name" value="MFS_1"/>
    <property type="match status" value="1"/>
</dbReference>
<dbReference type="OrthoDB" id="9803968at2"/>
<feature type="transmembrane region" description="Helical" evidence="7">
    <location>
        <begin position="271"/>
        <end position="288"/>
    </location>
</feature>
<dbReference type="RefSeq" id="WP_092343234.1">
    <property type="nucleotide sequence ID" value="NZ_FLSL01000081.1"/>
</dbReference>
<sequence>MGYAFYFLMITQFLSSLADNAIMLVIIDLFRVTESPEWVTPLLKFFFVAPYVLLASWIGPISDKVYKNQLMLATSGIKATGCVVLFYLLASSNSNSWQLVLLSYTIIGVGAACYSPAKYGIIAELVGEDLLVKANAWVETLTVASIILGSISGGILVSKNFSEYFLVKSVASKLSGTNSAAQVATVIMFCVYLLSMAFNLFIPKTVSSCHKNGDLKQTTSYFESVKTLWKDRLGRLSLSITTLFWGVGAILQFLLILWGEKNLNFSISQTAYLQSVFAIGIGIGSVISSKVVTLKKIDKITFVGFIASILMCLLVLIKSVIIAIPYLIVIGAVVGFFIVPMNALLQARGYLLTGSGKSIAIQNMCENIGVLVMLAVYSTLLHWNVSVSSIIILIGLSTSSVVLSLMKKNAS</sequence>
<evidence type="ECO:0000256" key="1">
    <source>
        <dbReference type="ARBA" id="ARBA00004651"/>
    </source>
</evidence>
<feature type="transmembrane region" description="Helical" evidence="7">
    <location>
        <begin position="96"/>
        <end position="115"/>
    </location>
</feature>
<dbReference type="InterPro" id="IPR011701">
    <property type="entry name" value="MFS"/>
</dbReference>
<keyword evidence="4 7" id="KW-0812">Transmembrane</keyword>
<name>A0A0S4M1J3_9BURK</name>
<reference evidence="9" key="1">
    <citation type="submission" date="2015-11" db="EMBL/GenBank/DDBJ databases">
        <authorList>
            <person name="Seth-Smith H.M.B."/>
        </authorList>
    </citation>
    <scope>NUCLEOTIDE SEQUENCE [LARGE SCALE GENOMIC DNA]</scope>
    <source>
        <strain evidence="9">2013Ark11</strain>
    </source>
</reference>
<feature type="transmembrane region" description="Helical" evidence="7">
    <location>
        <begin position="70"/>
        <end position="90"/>
    </location>
</feature>
<gene>
    <name evidence="8" type="ORF">Ark11_0818</name>
</gene>
<feature type="transmembrane region" description="Helical" evidence="7">
    <location>
        <begin position="323"/>
        <end position="345"/>
    </location>
</feature>
<dbReference type="PANTHER" id="PTHR43266:SF2">
    <property type="entry name" value="MAJOR FACILITATOR SUPERFAMILY (MFS) PROFILE DOMAIN-CONTAINING PROTEIN"/>
    <property type="match status" value="1"/>
</dbReference>
<feature type="transmembrane region" description="Helical" evidence="7">
    <location>
        <begin position="42"/>
        <end position="58"/>
    </location>
</feature>
<dbReference type="EMBL" id="LN906597">
    <property type="protein sequence ID" value="CUT17641.1"/>
    <property type="molecule type" value="Genomic_DNA"/>
</dbReference>
<dbReference type="GO" id="GO:0005886">
    <property type="term" value="C:plasma membrane"/>
    <property type="evidence" value="ECO:0007669"/>
    <property type="project" value="UniProtKB-SubCell"/>
</dbReference>
<dbReference type="GO" id="GO:0022857">
    <property type="term" value="F:transmembrane transporter activity"/>
    <property type="evidence" value="ECO:0007669"/>
    <property type="project" value="InterPro"/>
</dbReference>
<evidence type="ECO:0000313" key="8">
    <source>
        <dbReference type="EMBL" id="CUT17641.1"/>
    </source>
</evidence>
<dbReference type="NCBIfam" id="NF008397">
    <property type="entry name" value="PRK11195.1"/>
    <property type="match status" value="1"/>
</dbReference>
<accession>A0A0S4M1J3</accession>
<feature type="transmembrane region" description="Helical" evidence="7">
    <location>
        <begin position="389"/>
        <end position="406"/>
    </location>
</feature>
<keyword evidence="3" id="KW-1003">Cell membrane</keyword>